<dbReference type="GO" id="GO:0005789">
    <property type="term" value="C:endoplasmic reticulum membrane"/>
    <property type="evidence" value="ECO:0007669"/>
    <property type="project" value="UniProtKB-SubCell"/>
</dbReference>
<dbReference type="HOGENOM" id="CLU_010480_1_0_1"/>
<evidence type="ECO:0000313" key="10">
    <source>
        <dbReference type="EMBL" id="KFH46967.1"/>
    </source>
</evidence>
<dbReference type="PROSITE" id="PS50222">
    <property type="entry name" value="EF_HAND_2"/>
    <property type="match status" value="1"/>
</dbReference>
<comment type="similarity">
    <text evidence="2 6">Belongs to the MscS (TC 1.A.23) family.</text>
</comment>
<feature type="transmembrane region" description="Helical" evidence="8">
    <location>
        <begin position="292"/>
        <end position="312"/>
    </location>
</feature>
<gene>
    <name evidence="10" type="ORF">ACRE_021990</name>
</gene>
<keyword evidence="3 8" id="KW-0812">Transmembrane</keyword>
<feature type="compositionally biased region" description="Low complexity" evidence="7">
    <location>
        <begin position="893"/>
        <end position="907"/>
    </location>
</feature>
<dbReference type="InterPro" id="IPR010920">
    <property type="entry name" value="LSM_dom_sf"/>
</dbReference>
<reference evidence="11" key="1">
    <citation type="journal article" date="2014" name="Genome Announc.">
        <title>Genome sequence and annotation of Acremonium chrysogenum, producer of the beta-lactam antibiotic cephalosporin C.</title>
        <authorList>
            <person name="Terfehr D."/>
            <person name="Dahlmann T.A."/>
            <person name="Specht T."/>
            <person name="Zadra I."/>
            <person name="Kuernsteiner H."/>
            <person name="Kueck U."/>
        </authorList>
    </citation>
    <scope>NUCLEOTIDE SEQUENCE [LARGE SCALE GENOMIC DNA]</scope>
    <source>
        <strain evidence="11">ATCC 11550 / CBS 779.69 / DSM 880 / IAM 14645 / JCM 23072 / IMI 49137</strain>
    </source>
</reference>
<feature type="transmembrane region" description="Helical" evidence="8">
    <location>
        <begin position="247"/>
        <end position="271"/>
    </location>
</feature>
<accession>A0A086TC85</accession>
<dbReference type="GO" id="GO:0005262">
    <property type="term" value="F:calcium channel activity"/>
    <property type="evidence" value="ECO:0007669"/>
    <property type="project" value="TreeGrafter"/>
</dbReference>
<sequence>MAGTSPRSSQDRREPPPQPHIDDDGQHLSQQASASSEQTARPSLQQDRPIQPSQSLRLTVQPPPQQRSTSNFEAGYDSPTVSSIHDAQHNEKHGGIDTFPNLGVHDSRDNELKSPSINVRAEASRLDDDIELLRAERFISDQEQEQASRTRSKISMDRHNNKTEIQDIFNPTATDETKVVKQKDEDAPMYKLWLFLKKFPRFIRYFVYLLPGAALLLIPVLLGVLAIDQDANPVGGYGGTPLMWFGIWLEVVWGSLWVGRMITSLMPHLFHSIARIFGSTSPKKWKDIGEQLELHTALFLWMLAVLISFKPICAGHRVPVPEGHEDDVDRQWINIVFKVIIALFVLATLNFVEKILIRWIAEAFHERTYATRIENNKGDIRQLVQLFTYAKGQLQETDSFWQGSGRQSASGTQTPMRTLHDNARQVLGKVGQVAGRVGNDFIGRKGLDTNHPRKVVAELLRTTSSAHTLARLIYRSLVRPDQEMVYPEDVAKAFTTEEEAEAAFNVFDKDLNGDISMEELEAVTNEIGLEKKAIAASLKDLDSVIKKLDEVFFFIILVITIIVFISIISGSAAAGLASAGSSVLGLAWMLQATAQEFLQSIIFVFVKHPFDVGDRVTIYGSTGANMTGDDYYVTEISLLYTEFRKLQGHVVQAPNSLLNTLFILNQRRSNGLADPIPLQIRFGTPGWMIDELKARMLKFVMANKRDYQGAIYTELSAITDMRSATLTVVFIHKSNFQNELLRLARHNKFMLELMAQMDDIGIQSPYRIDPGGSREHPLHWTGMQPPPSYTRENEPDNGPQGPARQPSQVARHQSVTSAGSARADIAQDMSKETTLNNVQDVYENRREHFQASRLASIREKDYAARRAEETIKDSESEPRGSSSALAPASSVKSQSRSRIWGRGRSSSKVAHSSMGGEAV</sequence>
<feature type="region of interest" description="Disordered" evidence="7">
    <location>
        <begin position="764"/>
        <end position="832"/>
    </location>
</feature>
<evidence type="ECO:0000256" key="3">
    <source>
        <dbReference type="ARBA" id="ARBA00022692"/>
    </source>
</evidence>
<protein>
    <recommendedName>
        <fullName evidence="6">Mechanosensitive ion channel protein</fullName>
    </recommendedName>
</protein>
<dbReference type="PANTHER" id="PTHR31323:SF15">
    <property type="entry name" value="MECHANOSENSITIVE ION CHANNEL PROTEIN MSY1"/>
    <property type="match status" value="1"/>
</dbReference>
<dbReference type="STRING" id="857340.A0A086TC85"/>
<dbReference type="InterPro" id="IPR011992">
    <property type="entry name" value="EF-hand-dom_pair"/>
</dbReference>
<feature type="transmembrane region" description="Helical" evidence="8">
    <location>
        <begin position="551"/>
        <end position="574"/>
    </location>
</feature>
<dbReference type="GO" id="GO:0006874">
    <property type="term" value="P:intracellular calcium ion homeostasis"/>
    <property type="evidence" value="ECO:0007669"/>
    <property type="project" value="TreeGrafter"/>
</dbReference>
<evidence type="ECO:0000256" key="4">
    <source>
        <dbReference type="ARBA" id="ARBA00022989"/>
    </source>
</evidence>
<feature type="transmembrane region" description="Helical" evidence="8">
    <location>
        <begin position="205"/>
        <end position="227"/>
    </location>
</feature>
<dbReference type="InterPro" id="IPR023408">
    <property type="entry name" value="MscS_beta-dom_sf"/>
</dbReference>
<feature type="region of interest" description="Disordered" evidence="7">
    <location>
        <begin position="866"/>
        <end position="919"/>
    </location>
</feature>
<comment type="caution">
    <text evidence="10">The sequence shown here is derived from an EMBL/GenBank/DDBJ whole genome shotgun (WGS) entry which is preliminary data.</text>
</comment>
<evidence type="ECO:0000256" key="7">
    <source>
        <dbReference type="SAM" id="MobiDB-lite"/>
    </source>
</evidence>
<dbReference type="Gene3D" id="1.10.238.10">
    <property type="entry name" value="EF-hand"/>
    <property type="match status" value="1"/>
</dbReference>
<feature type="compositionally biased region" description="Basic and acidic residues" evidence="7">
    <location>
        <begin position="9"/>
        <end position="26"/>
    </location>
</feature>
<evidence type="ECO:0000256" key="8">
    <source>
        <dbReference type="SAM" id="Phobius"/>
    </source>
</evidence>
<name>A0A086TC85_HAPC1</name>
<organism evidence="10 11">
    <name type="scientific">Hapsidospora chrysogenum (strain ATCC 11550 / CBS 779.69 / DSM 880 / IAM 14645 / JCM 23072 / IMI 49137)</name>
    <name type="common">Acremonium chrysogenum</name>
    <dbReference type="NCBI Taxonomy" id="857340"/>
    <lineage>
        <taxon>Eukaryota</taxon>
        <taxon>Fungi</taxon>
        <taxon>Dikarya</taxon>
        <taxon>Ascomycota</taxon>
        <taxon>Pezizomycotina</taxon>
        <taxon>Sordariomycetes</taxon>
        <taxon>Hypocreomycetidae</taxon>
        <taxon>Hypocreales</taxon>
        <taxon>Bionectriaceae</taxon>
        <taxon>Hapsidospora</taxon>
    </lineage>
</organism>
<feature type="compositionally biased region" description="Basic and acidic residues" evidence="7">
    <location>
        <begin position="86"/>
        <end position="95"/>
    </location>
</feature>
<feature type="compositionally biased region" description="Polar residues" evidence="7">
    <location>
        <begin position="37"/>
        <end position="58"/>
    </location>
</feature>
<dbReference type="InterPro" id="IPR016688">
    <property type="entry name" value="MscS-like_plants/fungi"/>
</dbReference>
<evidence type="ECO:0000256" key="6">
    <source>
        <dbReference type="PIRNR" id="PIRNR017209"/>
    </source>
</evidence>
<evidence type="ECO:0000256" key="2">
    <source>
        <dbReference type="ARBA" id="ARBA00008017"/>
    </source>
</evidence>
<dbReference type="PIRSF" id="PIRSF017209">
    <property type="entry name" value="Memb_At2g17000_prd"/>
    <property type="match status" value="1"/>
</dbReference>
<dbReference type="InterPro" id="IPR058650">
    <property type="entry name" value="Msy1/2-like"/>
</dbReference>
<evidence type="ECO:0000259" key="9">
    <source>
        <dbReference type="PROSITE" id="PS50222"/>
    </source>
</evidence>
<dbReference type="SUPFAM" id="SSF50182">
    <property type="entry name" value="Sm-like ribonucleoproteins"/>
    <property type="match status" value="1"/>
</dbReference>
<feature type="domain" description="EF-hand" evidence="9">
    <location>
        <begin position="495"/>
        <end position="530"/>
    </location>
</feature>
<dbReference type="OrthoDB" id="544685at2759"/>
<keyword evidence="11" id="KW-1185">Reference proteome</keyword>
<dbReference type="InterPro" id="IPR006685">
    <property type="entry name" value="MscS_channel_2nd"/>
</dbReference>
<comment type="subcellular location">
    <subcellularLocation>
        <location evidence="1">Endomembrane system</location>
        <topology evidence="1">Multi-pass membrane protein</topology>
    </subcellularLocation>
    <subcellularLocation>
        <location evidence="6">Endoplasmic reticulum membrane</location>
    </subcellularLocation>
</comment>
<keyword evidence="4 8" id="KW-1133">Transmembrane helix</keyword>
<dbReference type="Proteomes" id="UP000029964">
    <property type="component" value="Unassembled WGS sequence"/>
</dbReference>
<keyword evidence="5 6" id="KW-0472">Membrane</keyword>
<dbReference type="PANTHER" id="PTHR31323">
    <property type="entry name" value="MECHANOSENSITIVE ION CHANNEL PROTEIN MSY2"/>
    <property type="match status" value="1"/>
</dbReference>
<proteinExistence type="inferred from homology"/>
<dbReference type="AlphaFoldDB" id="A0A086TC85"/>
<dbReference type="CDD" id="cd00051">
    <property type="entry name" value="EFh"/>
    <property type="match status" value="1"/>
</dbReference>
<dbReference type="Pfam" id="PF00924">
    <property type="entry name" value="MS_channel_2nd"/>
    <property type="match status" value="1"/>
</dbReference>
<evidence type="ECO:0000256" key="1">
    <source>
        <dbReference type="ARBA" id="ARBA00004127"/>
    </source>
</evidence>
<dbReference type="Pfam" id="PF25886">
    <property type="entry name" value="Msy1"/>
    <property type="match status" value="1"/>
</dbReference>
<dbReference type="EMBL" id="JPKY01000014">
    <property type="protein sequence ID" value="KFH46967.1"/>
    <property type="molecule type" value="Genomic_DNA"/>
</dbReference>
<dbReference type="SUPFAM" id="SSF47473">
    <property type="entry name" value="EF-hand"/>
    <property type="match status" value="1"/>
</dbReference>
<dbReference type="Gene3D" id="2.30.30.60">
    <property type="match status" value="1"/>
</dbReference>
<feature type="compositionally biased region" description="Basic and acidic residues" evidence="7">
    <location>
        <begin position="866"/>
        <end position="878"/>
    </location>
</feature>
<feature type="compositionally biased region" description="Polar residues" evidence="7">
    <location>
        <begin position="805"/>
        <end position="819"/>
    </location>
</feature>
<evidence type="ECO:0000313" key="11">
    <source>
        <dbReference type="Proteomes" id="UP000029964"/>
    </source>
</evidence>
<keyword evidence="6" id="KW-0256">Endoplasmic reticulum</keyword>
<dbReference type="GO" id="GO:0005509">
    <property type="term" value="F:calcium ion binding"/>
    <property type="evidence" value="ECO:0007669"/>
    <property type="project" value="InterPro"/>
</dbReference>
<evidence type="ECO:0000256" key="5">
    <source>
        <dbReference type="ARBA" id="ARBA00023136"/>
    </source>
</evidence>
<feature type="transmembrane region" description="Helical" evidence="8">
    <location>
        <begin position="332"/>
        <end position="352"/>
    </location>
</feature>
<dbReference type="InterPro" id="IPR002048">
    <property type="entry name" value="EF_hand_dom"/>
</dbReference>
<feature type="region of interest" description="Disordered" evidence="7">
    <location>
        <begin position="1"/>
        <end position="116"/>
    </location>
</feature>